<comment type="subunit">
    <text evidence="11">Monomer.</text>
</comment>
<dbReference type="InterPro" id="IPR050074">
    <property type="entry name" value="DHO_dehydrogenase"/>
</dbReference>
<evidence type="ECO:0000256" key="4">
    <source>
        <dbReference type="ARBA" id="ARBA00005359"/>
    </source>
</evidence>
<comment type="cofactor">
    <cofactor evidence="11">
        <name>FMN</name>
        <dbReference type="ChEBI" id="CHEBI:58210"/>
    </cofactor>
    <text evidence="11">Binds 1 FMN per subunit.</text>
</comment>
<feature type="binding site" evidence="11">
    <location>
        <position position="216"/>
    </location>
    <ligand>
        <name>FMN</name>
        <dbReference type="ChEBI" id="CHEBI:58210"/>
    </ligand>
</feature>
<dbReference type="SUPFAM" id="SSF51395">
    <property type="entry name" value="FMN-linked oxidoreductases"/>
    <property type="match status" value="1"/>
</dbReference>
<feature type="binding site" evidence="11">
    <location>
        <begin position="110"/>
        <end position="114"/>
    </location>
    <ligand>
        <name>substrate</name>
    </ligand>
</feature>
<evidence type="ECO:0000259" key="12">
    <source>
        <dbReference type="Pfam" id="PF01180"/>
    </source>
</evidence>
<evidence type="ECO:0000256" key="6">
    <source>
        <dbReference type="ARBA" id="ARBA00022643"/>
    </source>
</evidence>
<proteinExistence type="inferred from homology"/>
<dbReference type="InterPro" id="IPR013785">
    <property type="entry name" value="Aldolase_TIM"/>
</dbReference>
<evidence type="ECO:0000256" key="9">
    <source>
        <dbReference type="ARBA" id="ARBA00023136"/>
    </source>
</evidence>
<dbReference type="UniPathway" id="UPA00070">
    <property type="reaction ID" value="UER00946"/>
</dbReference>
<dbReference type="PATRIC" id="fig|118110.3.peg.334"/>
<dbReference type="InterPro" id="IPR005719">
    <property type="entry name" value="Dihydroorotate_DH_2"/>
</dbReference>
<protein>
    <recommendedName>
        <fullName evidence="11">Dihydroorotate dehydrogenase (quinone)</fullName>
        <ecNumber evidence="11">1.3.5.2</ecNumber>
    </recommendedName>
    <alternativeName>
        <fullName evidence="11">DHOdehase</fullName>
        <shortName evidence="11">DHOD</shortName>
        <shortName evidence="11">DHODase</shortName>
    </alternativeName>
    <alternativeName>
        <fullName evidence="11">Dihydroorotate oxidase</fullName>
    </alternativeName>
</protein>
<keyword evidence="7 11" id="KW-0665">Pyrimidine biosynthesis</keyword>
<keyword evidence="11" id="KW-1003">Cell membrane</keyword>
<keyword evidence="5 11" id="KW-0285">Flavoprotein</keyword>
<feature type="binding site" evidence="11">
    <location>
        <position position="171"/>
    </location>
    <ligand>
        <name>FMN</name>
        <dbReference type="ChEBI" id="CHEBI:58210"/>
    </ligand>
</feature>
<keyword evidence="8 11" id="KW-0560">Oxidoreductase</keyword>
<feature type="binding site" evidence="11">
    <location>
        <position position="267"/>
    </location>
    <ligand>
        <name>FMN</name>
        <dbReference type="ChEBI" id="CHEBI:58210"/>
    </ligand>
</feature>
<dbReference type="GO" id="GO:0005737">
    <property type="term" value="C:cytoplasm"/>
    <property type="evidence" value="ECO:0007669"/>
    <property type="project" value="InterPro"/>
</dbReference>
<feature type="binding site" evidence="11">
    <location>
        <position position="65"/>
    </location>
    <ligand>
        <name>substrate</name>
    </ligand>
</feature>
<dbReference type="PIRSF" id="PIRSF000164">
    <property type="entry name" value="DHO_oxidase"/>
    <property type="match status" value="1"/>
</dbReference>
<name>A0A172WDP7_BUCSC</name>
<dbReference type="HAMAP" id="MF_00225">
    <property type="entry name" value="DHO_dh_type2"/>
    <property type="match status" value="1"/>
</dbReference>
<organism evidence="13 14">
    <name type="scientific">Buchnera aphidicola subsp. Schlechtendalia chinensis</name>
    <dbReference type="NCBI Taxonomy" id="118110"/>
    <lineage>
        <taxon>Bacteria</taxon>
        <taxon>Pseudomonadati</taxon>
        <taxon>Pseudomonadota</taxon>
        <taxon>Gammaproteobacteria</taxon>
        <taxon>Enterobacterales</taxon>
        <taxon>Erwiniaceae</taxon>
        <taxon>Buchnera</taxon>
    </lineage>
</organism>
<evidence type="ECO:0000256" key="3">
    <source>
        <dbReference type="ARBA" id="ARBA00005161"/>
    </source>
</evidence>
<feature type="active site" description="Nucleophile" evidence="11">
    <location>
        <position position="174"/>
    </location>
</feature>
<comment type="subcellular location">
    <subcellularLocation>
        <location evidence="11">Cell membrane</location>
        <topology evidence="11">Peripheral membrane protein</topology>
    </subcellularLocation>
    <subcellularLocation>
        <location evidence="2">Membrane</location>
    </subcellularLocation>
</comment>
<dbReference type="InterPro" id="IPR005720">
    <property type="entry name" value="Dihydroorotate_DH_cat"/>
</dbReference>
<comment type="similarity">
    <text evidence="4 11">Belongs to the dihydroorotate dehydrogenase family. Type 2 subfamily.</text>
</comment>
<dbReference type="GO" id="GO:0106430">
    <property type="term" value="F:dihydroorotate dehydrogenase (quinone) activity"/>
    <property type="evidence" value="ECO:0007669"/>
    <property type="project" value="UniProtKB-EC"/>
</dbReference>
<accession>A0A172WDP7</accession>
<dbReference type="Gene3D" id="3.20.20.70">
    <property type="entry name" value="Aldolase class I"/>
    <property type="match status" value="1"/>
</dbReference>
<evidence type="ECO:0000256" key="1">
    <source>
        <dbReference type="ARBA" id="ARBA00003125"/>
    </source>
</evidence>
<dbReference type="PANTHER" id="PTHR48109">
    <property type="entry name" value="DIHYDROOROTATE DEHYDROGENASE (QUINONE), MITOCHONDRIAL-RELATED"/>
    <property type="match status" value="1"/>
</dbReference>
<dbReference type="PROSITE" id="PS00911">
    <property type="entry name" value="DHODEHASE_1"/>
    <property type="match status" value="1"/>
</dbReference>
<evidence type="ECO:0000256" key="8">
    <source>
        <dbReference type="ARBA" id="ARBA00023002"/>
    </source>
</evidence>
<feature type="binding site" evidence="11">
    <location>
        <position position="138"/>
    </location>
    <ligand>
        <name>FMN</name>
        <dbReference type="ChEBI" id="CHEBI:58210"/>
    </ligand>
</feature>
<feature type="binding site" evidence="11">
    <location>
        <begin position="245"/>
        <end position="246"/>
    </location>
    <ligand>
        <name>substrate</name>
    </ligand>
</feature>
<sequence length="335" mass="37644">MYNLIRKILFCFDPERSHKIALNFLKFKTHFRKNFISSGKDLCKPVKCMGLDFKNVLGLAAGLDKNGVYIDILSMLGFGFIEIGTVTPQPQYGNDIPRLFRVTPANAFINRMGFNNHGIEKVVSNLKKTVFKGVIGVNIGKNKNTPIKKGILDYIYCMKKIYHLSSYIVINISSPNTNKLRELQYGKLFEEILLGIKHTQEKLRILHKKYVPIAIKIAPDLSKQELIHITSNLIKYDIDAVIATNTTTDFSLITGLKNSSEIGGLSGRPLQYKSTNIIKKLSKELKNKISIIGVGGIDSLISAREKINAGAHLLQIYSSLIYKGPKIVKKIIKYL</sequence>
<evidence type="ECO:0000313" key="14">
    <source>
        <dbReference type="Proteomes" id="UP000077654"/>
    </source>
</evidence>
<feature type="binding site" evidence="11">
    <location>
        <begin position="317"/>
        <end position="318"/>
    </location>
    <ligand>
        <name>FMN</name>
        <dbReference type="ChEBI" id="CHEBI:58210"/>
    </ligand>
</feature>
<reference evidence="13 14" key="1">
    <citation type="submission" date="2015-04" db="EMBL/GenBank/DDBJ databases">
        <title>Buchnera aphidicola assembly.</title>
        <authorList>
            <person name="Zhang Y."/>
        </authorList>
    </citation>
    <scope>NUCLEOTIDE SEQUENCE [LARGE SCALE GENOMIC DNA]</scope>
    <source>
        <strain evidence="13 14">SC</strain>
    </source>
</reference>
<evidence type="ECO:0000256" key="7">
    <source>
        <dbReference type="ARBA" id="ARBA00022975"/>
    </source>
</evidence>
<feature type="domain" description="Dihydroorotate dehydrogenase catalytic" evidence="12">
    <location>
        <begin position="46"/>
        <end position="334"/>
    </location>
</feature>
<feature type="binding site" evidence="11">
    <location>
        <position position="176"/>
    </location>
    <ligand>
        <name>substrate</name>
    </ligand>
</feature>
<dbReference type="CDD" id="cd04738">
    <property type="entry name" value="DHOD_2_like"/>
    <property type="match status" value="1"/>
</dbReference>
<dbReference type="RefSeq" id="WP_075474225.1">
    <property type="nucleotide sequence ID" value="NZ_CP011299.1"/>
</dbReference>
<feature type="binding site" evidence="11">
    <location>
        <position position="244"/>
    </location>
    <ligand>
        <name>FMN</name>
        <dbReference type="ChEBI" id="CHEBI:58210"/>
    </ligand>
</feature>
<comment type="function">
    <text evidence="1 11">Catalyzes the conversion of dihydroorotate to orotate with quinone as electron acceptor.</text>
</comment>
<evidence type="ECO:0000313" key="13">
    <source>
        <dbReference type="EMBL" id="ANF17103.1"/>
    </source>
</evidence>
<dbReference type="STRING" id="118110.XW81_01660"/>
<dbReference type="OrthoDB" id="9802377at2"/>
<feature type="binding site" evidence="11">
    <location>
        <position position="296"/>
    </location>
    <ligand>
        <name>FMN</name>
        <dbReference type="ChEBI" id="CHEBI:58210"/>
    </ligand>
</feature>
<dbReference type="Proteomes" id="UP000077654">
    <property type="component" value="Chromosome"/>
</dbReference>
<dbReference type="EC" id="1.3.5.2" evidence="11"/>
<dbReference type="PROSITE" id="PS00912">
    <property type="entry name" value="DHODEHASE_2"/>
    <property type="match status" value="1"/>
</dbReference>
<dbReference type="EMBL" id="CP011299">
    <property type="protein sequence ID" value="ANF17103.1"/>
    <property type="molecule type" value="Genomic_DNA"/>
</dbReference>
<dbReference type="AlphaFoldDB" id="A0A172WDP7"/>
<comment type="catalytic activity">
    <reaction evidence="10 11">
        <text>(S)-dihydroorotate + a quinone = orotate + a quinol</text>
        <dbReference type="Rhea" id="RHEA:30187"/>
        <dbReference type="ChEBI" id="CHEBI:24646"/>
        <dbReference type="ChEBI" id="CHEBI:30839"/>
        <dbReference type="ChEBI" id="CHEBI:30864"/>
        <dbReference type="ChEBI" id="CHEBI:132124"/>
        <dbReference type="EC" id="1.3.5.2"/>
    </reaction>
</comment>
<dbReference type="InterPro" id="IPR001295">
    <property type="entry name" value="Dihydroorotate_DH_CS"/>
</dbReference>
<keyword evidence="9 11" id="KW-0472">Membrane</keyword>
<evidence type="ECO:0000256" key="11">
    <source>
        <dbReference type="HAMAP-Rule" id="MF_00225"/>
    </source>
</evidence>
<feature type="binding site" evidence="11">
    <location>
        <position position="171"/>
    </location>
    <ligand>
        <name>substrate</name>
    </ligand>
</feature>
<dbReference type="PANTHER" id="PTHR48109:SF4">
    <property type="entry name" value="DIHYDROOROTATE DEHYDROGENASE (QUINONE), MITOCHONDRIAL"/>
    <property type="match status" value="1"/>
</dbReference>
<dbReference type="NCBIfam" id="NF003652">
    <property type="entry name" value="PRK05286.2-5"/>
    <property type="match status" value="1"/>
</dbReference>
<dbReference type="GO" id="GO:0005886">
    <property type="term" value="C:plasma membrane"/>
    <property type="evidence" value="ECO:0007669"/>
    <property type="project" value="UniProtKB-SubCell"/>
</dbReference>
<keyword evidence="6 11" id="KW-0288">FMN</keyword>
<evidence type="ECO:0000256" key="5">
    <source>
        <dbReference type="ARBA" id="ARBA00022630"/>
    </source>
</evidence>
<dbReference type="GO" id="GO:0044205">
    <property type="term" value="P:'de novo' UMP biosynthetic process"/>
    <property type="evidence" value="ECO:0007669"/>
    <property type="project" value="UniProtKB-UniRule"/>
</dbReference>
<keyword evidence="14" id="KW-1185">Reference proteome</keyword>
<feature type="binding site" evidence="11">
    <location>
        <position position="85"/>
    </location>
    <ligand>
        <name>FMN</name>
        <dbReference type="ChEBI" id="CHEBI:58210"/>
    </ligand>
</feature>
<feature type="binding site" evidence="11">
    <location>
        <begin position="61"/>
        <end position="65"/>
    </location>
    <ligand>
        <name>FMN</name>
        <dbReference type="ChEBI" id="CHEBI:58210"/>
    </ligand>
</feature>
<dbReference type="NCBIfam" id="TIGR01036">
    <property type="entry name" value="pyrD_sub2"/>
    <property type="match status" value="1"/>
</dbReference>
<dbReference type="NCBIfam" id="NF003644">
    <property type="entry name" value="PRK05286.1-1"/>
    <property type="match status" value="1"/>
</dbReference>
<dbReference type="InterPro" id="IPR012135">
    <property type="entry name" value="Dihydroorotate_DH_1_2"/>
</dbReference>
<gene>
    <name evidence="11" type="primary">pyrD</name>
    <name evidence="13" type="ORF">XW81_01660</name>
</gene>
<evidence type="ECO:0000256" key="2">
    <source>
        <dbReference type="ARBA" id="ARBA00004370"/>
    </source>
</evidence>
<evidence type="ECO:0000256" key="10">
    <source>
        <dbReference type="ARBA" id="ARBA00048639"/>
    </source>
</evidence>
<dbReference type="GO" id="GO:0006207">
    <property type="term" value="P:'de novo' pyrimidine nucleobase biosynthetic process"/>
    <property type="evidence" value="ECO:0007669"/>
    <property type="project" value="UniProtKB-UniRule"/>
</dbReference>
<comment type="pathway">
    <text evidence="3 11">Pyrimidine metabolism; UMP biosynthesis via de novo pathway; orotate from (S)-dihydroorotate (quinone route): step 1/1.</text>
</comment>
<dbReference type="Pfam" id="PF01180">
    <property type="entry name" value="DHO_dh"/>
    <property type="match status" value="1"/>
</dbReference>